<accession>A0A834C9J4</accession>
<protein>
    <submittedName>
        <fullName evidence="2">Uncharacterized protein</fullName>
    </submittedName>
</protein>
<dbReference type="AlphaFoldDB" id="A0A834C9J4"/>
<gene>
    <name evidence="2" type="ORF">FQA47_017132</name>
</gene>
<evidence type="ECO:0000256" key="1">
    <source>
        <dbReference type="SAM" id="MobiDB-lite"/>
    </source>
</evidence>
<dbReference type="EMBL" id="WKFB01000419">
    <property type="protein sequence ID" value="KAF6723623.1"/>
    <property type="molecule type" value="Genomic_DNA"/>
</dbReference>
<dbReference type="Proteomes" id="UP000646548">
    <property type="component" value="Unassembled WGS sequence"/>
</dbReference>
<feature type="compositionally biased region" description="Polar residues" evidence="1">
    <location>
        <begin position="28"/>
        <end position="38"/>
    </location>
</feature>
<evidence type="ECO:0000313" key="2">
    <source>
        <dbReference type="EMBL" id="KAF6723623.1"/>
    </source>
</evidence>
<feature type="region of interest" description="Disordered" evidence="1">
    <location>
        <begin position="1"/>
        <end position="138"/>
    </location>
</feature>
<evidence type="ECO:0000313" key="3">
    <source>
        <dbReference type="Proteomes" id="UP000646548"/>
    </source>
</evidence>
<feature type="compositionally biased region" description="Basic residues" evidence="1">
    <location>
        <begin position="65"/>
        <end position="77"/>
    </location>
</feature>
<feature type="compositionally biased region" description="Low complexity" evidence="1">
    <location>
        <begin position="7"/>
        <end position="19"/>
    </location>
</feature>
<comment type="caution">
    <text evidence="2">The sequence shown here is derived from an EMBL/GenBank/DDBJ whole genome shotgun (WGS) entry which is preliminary data.</text>
</comment>
<name>A0A834C9J4_ORYME</name>
<sequence>MRPEDQSTSSTTSVTKSSTRLNCGGTRSGSAQSSTAEKPQTGFVPPPSSQVRSRKQARGTLRPQRTAHRRRAARRSGRSGAVRSGGGEAVKSRTFLSSERVFDDAPGGFGSERDAVDFPASGTDPFPGLPLSSSAADQ</sequence>
<proteinExistence type="predicted"/>
<organism evidence="2 3">
    <name type="scientific">Oryzias melastigma</name>
    <name type="common">Marine medaka</name>
    <dbReference type="NCBI Taxonomy" id="30732"/>
    <lineage>
        <taxon>Eukaryota</taxon>
        <taxon>Metazoa</taxon>
        <taxon>Chordata</taxon>
        <taxon>Craniata</taxon>
        <taxon>Vertebrata</taxon>
        <taxon>Euteleostomi</taxon>
        <taxon>Actinopterygii</taxon>
        <taxon>Neopterygii</taxon>
        <taxon>Teleostei</taxon>
        <taxon>Neoteleostei</taxon>
        <taxon>Acanthomorphata</taxon>
        <taxon>Ovalentaria</taxon>
        <taxon>Atherinomorphae</taxon>
        <taxon>Beloniformes</taxon>
        <taxon>Adrianichthyidae</taxon>
        <taxon>Oryziinae</taxon>
        <taxon>Oryzias</taxon>
    </lineage>
</organism>
<reference evidence="2" key="1">
    <citation type="journal article" name="BMC Genomics">
        <title>Long-read sequencing and de novo genome assembly of marine medaka (Oryzias melastigma).</title>
        <authorList>
            <person name="Liang P."/>
            <person name="Saqib H.S.A."/>
            <person name="Ni X."/>
            <person name="Shen Y."/>
        </authorList>
    </citation>
    <scope>NUCLEOTIDE SEQUENCE</scope>
    <source>
        <strain evidence="2">Bigg-433</strain>
    </source>
</reference>